<comment type="function">
    <text evidence="5">May play a role in mitochondrial aerobic respiration. May also regulate mitochondrial organization and fission.</text>
</comment>
<sequence>MCPSTSLTTSTKMSNNHAQSEMDLAFTAVKPYGSSRSIVRRIATSLPLKPCPRVHFQLYPYSEDAGILISGRRQNGFVASLADIAWIDREEEEDEDYYGNPRSEMQAGFVFRSRQPHPQRNLLLRRRSLPTLHEGTRDPQASSVANDEAIQKISVLETELAKLRAQIAQIVLAQERGTQPAAAPGAPPPPPPPSGSLPPPPPPPPLPPPPSLQRTFSAIDLIKERKGKRGDRQTTLDSKPAEIPNMLDVLKDMSKVKLRSVKSHPAEGEIKVKPSEPVDAAALIAEALKRKFAHRYRHDSERDDGEDFKLPVQDRKPQTETPAFGQHMLKQTGRRKLI</sequence>
<gene>
    <name evidence="9" type="ORF">fugu_015948</name>
</gene>
<dbReference type="GO" id="GO:0000266">
    <property type="term" value="P:mitochondrial fission"/>
    <property type="evidence" value="ECO:0007669"/>
    <property type="project" value="UniProtKB-UniRule"/>
</dbReference>
<protein>
    <recommendedName>
        <fullName evidence="6">Mitochondrial fission regulator</fullName>
    </recommendedName>
</protein>
<dbReference type="PANTHER" id="PTHR14215">
    <property type="entry name" value="PROTEIN OF UNKNOWN FUNCTION DUF729"/>
    <property type="match status" value="1"/>
</dbReference>
<dbReference type="EMBL" id="SWLE01000009">
    <property type="protein sequence ID" value="TNM96287.1"/>
    <property type="molecule type" value="Genomic_DNA"/>
</dbReference>
<name>A0A4Z2BWN9_9TELE</name>
<keyword evidence="7" id="KW-0175">Coiled coil</keyword>
<evidence type="ECO:0000256" key="8">
    <source>
        <dbReference type="SAM" id="MobiDB-lite"/>
    </source>
</evidence>
<evidence type="ECO:0000313" key="10">
    <source>
        <dbReference type="Proteomes" id="UP000516260"/>
    </source>
</evidence>
<comment type="caution">
    <text evidence="9">The sequence shown here is derived from an EMBL/GenBank/DDBJ whole genome shotgun (WGS) entry which is preliminary data.</text>
</comment>
<feature type="region of interest" description="Disordered" evidence="8">
    <location>
        <begin position="126"/>
        <end position="145"/>
    </location>
</feature>
<evidence type="ECO:0000256" key="6">
    <source>
        <dbReference type="RuleBase" id="RU369053"/>
    </source>
</evidence>
<evidence type="ECO:0000256" key="2">
    <source>
        <dbReference type="ARBA" id="ARBA00005807"/>
    </source>
</evidence>
<keyword evidence="3" id="KW-0809">Transit peptide</keyword>
<feature type="region of interest" description="Disordered" evidence="8">
    <location>
        <begin position="296"/>
        <end position="338"/>
    </location>
</feature>
<dbReference type="PANTHER" id="PTHR14215:SF1">
    <property type="entry name" value="MITOCHONDRIAL FISSION REGULATOR 1"/>
    <property type="match status" value="1"/>
</dbReference>
<dbReference type="GO" id="GO:0009060">
    <property type="term" value="P:aerobic respiration"/>
    <property type="evidence" value="ECO:0007669"/>
    <property type="project" value="UniProtKB-UniRule"/>
</dbReference>
<keyword evidence="10" id="KW-1185">Reference proteome</keyword>
<accession>A0A4Z2BWN9</accession>
<evidence type="ECO:0000256" key="7">
    <source>
        <dbReference type="SAM" id="Coils"/>
    </source>
</evidence>
<feature type="region of interest" description="Disordered" evidence="8">
    <location>
        <begin position="176"/>
        <end position="243"/>
    </location>
</feature>
<feature type="compositionally biased region" description="Basic and acidic residues" evidence="8">
    <location>
        <begin position="307"/>
        <end position="318"/>
    </location>
</feature>
<comment type="subcellular location">
    <subcellularLocation>
        <location evidence="1 6">Mitochondrion</location>
    </subcellularLocation>
</comment>
<dbReference type="GO" id="GO:0005739">
    <property type="term" value="C:mitochondrion"/>
    <property type="evidence" value="ECO:0007669"/>
    <property type="project" value="UniProtKB-SubCell"/>
</dbReference>
<evidence type="ECO:0000313" key="9">
    <source>
        <dbReference type="EMBL" id="TNM96287.1"/>
    </source>
</evidence>
<feature type="compositionally biased region" description="Pro residues" evidence="8">
    <location>
        <begin position="185"/>
        <end position="211"/>
    </location>
</feature>
<dbReference type="Pfam" id="PF05308">
    <property type="entry name" value="Mito_fiss_reg"/>
    <property type="match status" value="1"/>
</dbReference>
<dbReference type="Proteomes" id="UP000516260">
    <property type="component" value="Chromosome 17"/>
</dbReference>
<feature type="coiled-coil region" evidence="7">
    <location>
        <begin position="146"/>
        <end position="173"/>
    </location>
</feature>
<comment type="similarity">
    <text evidence="2 6">Belongs to the MTFR1 family.</text>
</comment>
<proteinExistence type="inferred from homology"/>
<organism evidence="9 10">
    <name type="scientific">Takifugu bimaculatus</name>
    <dbReference type="NCBI Taxonomy" id="433685"/>
    <lineage>
        <taxon>Eukaryota</taxon>
        <taxon>Metazoa</taxon>
        <taxon>Chordata</taxon>
        <taxon>Craniata</taxon>
        <taxon>Vertebrata</taxon>
        <taxon>Euteleostomi</taxon>
        <taxon>Actinopterygii</taxon>
        <taxon>Neopterygii</taxon>
        <taxon>Teleostei</taxon>
        <taxon>Neoteleostei</taxon>
        <taxon>Acanthomorphata</taxon>
        <taxon>Eupercaria</taxon>
        <taxon>Tetraodontiformes</taxon>
        <taxon>Tetradontoidea</taxon>
        <taxon>Tetraodontidae</taxon>
        <taxon>Takifugu</taxon>
    </lineage>
</organism>
<evidence type="ECO:0000256" key="5">
    <source>
        <dbReference type="ARBA" id="ARBA00037378"/>
    </source>
</evidence>
<evidence type="ECO:0000256" key="4">
    <source>
        <dbReference type="ARBA" id="ARBA00023128"/>
    </source>
</evidence>
<dbReference type="AlphaFoldDB" id="A0A4Z2BWN9"/>
<reference evidence="9 10" key="1">
    <citation type="submission" date="2019-04" db="EMBL/GenBank/DDBJ databases">
        <title>The sequence and de novo assembly of Takifugu bimaculatus genome using PacBio and Hi-C technologies.</title>
        <authorList>
            <person name="Xu P."/>
            <person name="Liu B."/>
            <person name="Zhou Z."/>
        </authorList>
    </citation>
    <scope>NUCLEOTIDE SEQUENCE [LARGE SCALE GENOMIC DNA]</scope>
    <source>
        <strain evidence="9">TB-2018</strain>
        <tissue evidence="9">Muscle</tissue>
    </source>
</reference>
<keyword evidence="4 6" id="KW-0496">Mitochondrion</keyword>
<dbReference type="InterPro" id="IPR007972">
    <property type="entry name" value="Mtfr1"/>
</dbReference>
<evidence type="ECO:0000256" key="3">
    <source>
        <dbReference type="ARBA" id="ARBA00022946"/>
    </source>
</evidence>
<comment type="function">
    <text evidence="6">Plays a role in mitochondrial aerobic respiration. Regulates mitochondrial organization and fission.</text>
</comment>
<evidence type="ECO:0000256" key="1">
    <source>
        <dbReference type="ARBA" id="ARBA00004173"/>
    </source>
</evidence>